<dbReference type="AlphaFoldDB" id="A0A1G6MNI5"/>
<dbReference type="RefSeq" id="WP_139191114.1">
    <property type="nucleotide sequence ID" value="NZ_FNAB01000001.1"/>
</dbReference>
<keyword evidence="1" id="KW-1133">Transmembrane helix</keyword>
<keyword evidence="1" id="KW-0812">Transmembrane</keyword>
<protein>
    <submittedName>
        <fullName evidence="2">Uncharacterized protein</fullName>
    </submittedName>
</protein>
<reference evidence="2 3" key="1">
    <citation type="submission" date="2016-10" db="EMBL/GenBank/DDBJ databases">
        <authorList>
            <person name="de Groot N.N."/>
        </authorList>
    </citation>
    <scope>NUCLEOTIDE SEQUENCE [LARGE SCALE GENOMIC DNA]</scope>
    <source>
        <strain evidence="2 3">JCM 11308</strain>
    </source>
</reference>
<feature type="transmembrane region" description="Helical" evidence="1">
    <location>
        <begin position="100"/>
        <end position="119"/>
    </location>
</feature>
<dbReference type="EMBL" id="FNAB01000001">
    <property type="protein sequence ID" value="SDC57089.1"/>
    <property type="molecule type" value="Genomic_DNA"/>
</dbReference>
<dbReference type="Proteomes" id="UP000199417">
    <property type="component" value="Unassembled WGS sequence"/>
</dbReference>
<name>A0A1G6MNI5_9NOCA</name>
<organism evidence="2 3">
    <name type="scientific">Rhodococcus tukisamuensis</name>
    <dbReference type="NCBI Taxonomy" id="168276"/>
    <lineage>
        <taxon>Bacteria</taxon>
        <taxon>Bacillati</taxon>
        <taxon>Actinomycetota</taxon>
        <taxon>Actinomycetes</taxon>
        <taxon>Mycobacteriales</taxon>
        <taxon>Nocardiaceae</taxon>
        <taxon>Rhodococcus</taxon>
    </lineage>
</organism>
<evidence type="ECO:0000313" key="3">
    <source>
        <dbReference type="Proteomes" id="UP000199417"/>
    </source>
</evidence>
<accession>A0A1G6MNI5</accession>
<proteinExistence type="predicted"/>
<keyword evidence="1" id="KW-0472">Membrane</keyword>
<evidence type="ECO:0000256" key="1">
    <source>
        <dbReference type="SAM" id="Phobius"/>
    </source>
</evidence>
<evidence type="ECO:0000313" key="2">
    <source>
        <dbReference type="EMBL" id="SDC57089.1"/>
    </source>
</evidence>
<feature type="transmembrane region" description="Helical" evidence="1">
    <location>
        <begin position="72"/>
        <end position="93"/>
    </location>
</feature>
<keyword evidence="3" id="KW-1185">Reference proteome</keyword>
<gene>
    <name evidence="2" type="ORF">SAMN05444580_101248</name>
</gene>
<sequence>MTADTEPSALLKRVAMPGWVEMRLTKINLRTDAAKKFAACTLDHWKGTPEKSQPQTVVKPRAVAVHDSASQLLGSCTAWTIAAVTVSLGAILFDFEIEDFLVLMVWVAWLIVFVGSWLLREVTKASALEYRRQVKAAKQAAMRRDAPQLSDAEMDSLAKILSTTEGKLAYAAAVLAAETESSPVWGDPVFDDFHARVDLHRHVGEIADSARALDRARKKLGSRPGGALAKDEAVTELYERRVREFDERLAGLTQRVHGLLVYRDHVHGFEPLIEKRKWLEKHRYDQVDSGSVFDELGSAELRSATDEIDSRTREAMNFLLEDAERLSKL</sequence>